<evidence type="ECO:0000313" key="3">
    <source>
        <dbReference type="EMBL" id="KFE63979.1"/>
    </source>
</evidence>
<proteinExistence type="predicted"/>
<keyword evidence="2" id="KW-0732">Signal</keyword>
<evidence type="ECO:0000256" key="1">
    <source>
        <dbReference type="SAM" id="MobiDB-lite"/>
    </source>
</evidence>
<organism evidence="3 4">
    <name type="scientific">Hyalangium minutum</name>
    <dbReference type="NCBI Taxonomy" id="394096"/>
    <lineage>
        <taxon>Bacteria</taxon>
        <taxon>Pseudomonadati</taxon>
        <taxon>Myxococcota</taxon>
        <taxon>Myxococcia</taxon>
        <taxon>Myxococcales</taxon>
        <taxon>Cystobacterineae</taxon>
        <taxon>Archangiaceae</taxon>
        <taxon>Hyalangium</taxon>
    </lineage>
</organism>
<evidence type="ECO:0000313" key="4">
    <source>
        <dbReference type="Proteomes" id="UP000028725"/>
    </source>
</evidence>
<dbReference type="RefSeq" id="WP_044195141.1">
    <property type="nucleotide sequence ID" value="NZ_JMCB01000015.1"/>
</dbReference>
<protein>
    <recommendedName>
        <fullName evidence="5">Lipoprotein</fullName>
    </recommendedName>
</protein>
<feature type="chain" id="PRO_5001799508" description="Lipoprotein" evidence="2">
    <location>
        <begin position="23"/>
        <end position="97"/>
    </location>
</feature>
<accession>A0A085W8G6</accession>
<dbReference type="AlphaFoldDB" id="A0A085W8G6"/>
<reference evidence="3 4" key="1">
    <citation type="submission" date="2014-04" db="EMBL/GenBank/DDBJ databases">
        <title>Genome assembly of Hyalangium minutum DSM 14724.</title>
        <authorList>
            <person name="Sharma G."/>
            <person name="Subramanian S."/>
        </authorList>
    </citation>
    <scope>NUCLEOTIDE SEQUENCE [LARGE SCALE GENOMIC DNA]</scope>
    <source>
        <strain evidence="3 4">DSM 14724</strain>
    </source>
</reference>
<dbReference type="Proteomes" id="UP000028725">
    <property type="component" value="Unassembled WGS sequence"/>
</dbReference>
<dbReference type="EMBL" id="JMCB01000015">
    <property type="protein sequence ID" value="KFE63979.1"/>
    <property type="molecule type" value="Genomic_DNA"/>
</dbReference>
<feature type="signal peptide" evidence="2">
    <location>
        <begin position="1"/>
        <end position="22"/>
    </location>
</feature>
<feature type="compositionally biased region" description="Polar residues" evidence="1">
    <location>
        <begin position="80"/>
        <end position="97"/>
    </location>
</feature>
<sequence>MFKKAMTGLFMAMVLSPAAALAENLLSNCTPGDIRQCPRTTDPNCYQECTSFGNWTTTCFCESPATEDEQASRQGDESSRLCSTAKPATQQTESRAN</sequence>
<evidence type="ECO:0000256" key="2">
    <source>
        <dbReference type="SAM" id="SignalP"/>
    </source>
</evidence>
<evidence type="ECO:0008006" key="5">
    <source>
        <dbReference type="Google" id="ProtNLM"/>
    </source>
</evidence>
<feature type="region of interest" description="Disordered" evidence="1">
    <location>
        <begin position="70"/>
        <end position="97"/>
    </location>
</feature>
<feature type="compositionally biased region" description="Basic and acidic residues" evidence="1">
    <location>
        <begin position="70"/>
        <end position="79"/>
    </location>
</feature>
<name>A0A085W8G6_9BACT</name>
<keyword evidence="4" id="KW-1185">Reference proteome</keyword>
<gene>
    <name evidence="3" type="ORF">DB31_2391</name>
</gene>
<comment type="caution">
    <text evidence="3">The sequence shown here is derived from an EMBL/GenBank/DDBJ whole genome shotgun (WGS) entry which is preliminary data.</text>
</comment>